<dbReference type="SMART" id="SM00342">
    <property type="entry name" value="HTH_ARAC"/>
    <property type="match status" value="1"/>
</dbReference>
<dbReference type="EMBL" id="QGDT01000019">
    <property type="protein sequence ID" value="PWJ54083.1"/>
    <property type="molecule type" value="Genomic_DNA"/>
</dbReference>
<dbReference type="Pfam" id="PF12833">
    <property type="entry name" value="HTH_18"/>
    <property type="match status" value="1"/>
</dbReference>
<dbReference type="OrthoDB" id="5492415at2"/>
<protein>
    <submittedName>
        <fullName evidence="6">Helix-turn-helix protein</fullName>
    </submittedName>
</protein>
<feature type="transmembrane region" description="Helical" evidence="4">
    <location>
        <begin position="12"/>
        <end position="28"/>
    </location>
</feature>
<evidence type="ECO:0000259" key="5">
    <source>
        <dbReference type="PROSITE" id="PS01124"/>
    </source>
</evidence>
<keyword evidence="4" id="KW-0472">Membrane</keyword>
<evidence type="ECO:0000256" key="3">
    <source>
        <dbReference type="ARBA" id="ARBA00023163"/>
    </source>
</evidence>
<comment type="caution">
    <text evidence="6">The sequence shown here is derived from an EMBL/GenBank/DDBJ whole genome shotgun (WGS) entry which is preliminary data.</text>
</comment>
<dbReference type="InterPro" id="IPR018060">
    <property type="entry name" value="HTH_AraC"/>
</dbReference>
<dbReference type="Gene3D" id="1.10.10.60">
    <property type="entry name" value="Homeodomain-like"/>
    <property type="match status" value="2"/>
</dbReference>
<dbReference type="RefSeq" id="WP_109677999.1">
    <property type="nucleotide sequence ID" value="NZ_QGDT01000019.1"/>
</dbReference>
<keyword evidence="1" id="KW-0805">Transcription regulation</keyword>
<evidence type="ECO:0000313" key="6">
    <source>
        <dbReference type="EMBL" id="PWJ54083.1"/>
    </source>
</evidence>
<keyword evidence="2" id="KW-0238">DNA-binding</keyword>
<evidence type="ECO:0000313" key="7">
    <source>
        <dbReference type="Proteomes" id="UP000245880"/>
    </source>
</evidence>
<evidence type="ECO:0000256" key="4">
    <source>
        <dbReference type="SAM" id="Phobius"/>
    </source>
</evidence>
<dbReference type="AlphaFoldDB" id="A0A316A8X1"/>
<evidence type="ECO:0000256" key="2">
    <source>
        <dbReference type="ARBA" id="ARBA00023125"/>
    </source>
</evidence>
<dbReference type="GO" id="GO:0043565">
    <property type="term" value="F:sequence-specific DNA binding"/>
    <property type="evidence" value="ECO:0007669"/>
    <property type="project" value="InterPro"/>
</dbReference>
<organism evidence="6 7">
    <name type="scientific">Dyadobacter jejuensis</name>
    <dbReference type="NCBI Taxonomy" id="1082580"/>
    <lineage>
        <taxon>Bacteria</taxon>
        <taxon>Pseudomonadati</taxon>
        <taxon>Bacteroidota</taxon>
        <taxon>Cytophagia</taxon>
        <taxon>Cytophagales</taxon>
        <taxon>Spirosomataceae</taxon>
        <taxon>Dyadobacter</taxon>
    </lineage>
</organism>
<accession>A0A316A8X1</accession>
<dbReference type="GO" id="GO:0003700">
    <property type="term" value="F:DNA-binding transcription factor activity"/>
    <property type="evidence" value="ECO:0007669"/>
    <property type="project" value="InterPro"/>
</dbReference>
<evidence type="ECO:0000256" key="1">
    <source>
        <dbReference type="ARBA" id="ARBA00023015"/>
    </source>
</evidence>
<reference evidence="6 7" key="1">
    <citation type="submission" date="2018-03" db="EMBL/GenBank/DDBJ databases">
        <title>Genomic Encyclopedia of Archaeal and Bacterial Type Strains, Phase II (KMG-II): from individual species to whole genera.</title>
        <authorList>
            <person name="Goeker M."/>
        </authorList>
    </citation>
    <scope>NUCLEOTIDE SEQUENCE [LARGE SCALE GENOMIC DNA]</scope>
    <source>
        <strain evidence="6 7">DSM 100346</strain>
    </source>
</reference>
<dbReference type="InterPro" id="IPR009057">
    <property type="entry name" value="Homeodomain-like_sf"/>
</dbReference>
<dbReference type="SUPFAM" id="SSF46689">
    <property type="entry name" value="Homeodomain-like"/>
    <property type="match status" value="1"/>
</dbReference>
<keyword evidence="4" id="KW-1133">Transmembrane helix</keyword>
<dbReference type="PANTHER" id="PTHR43280:SF2">
    <property type="entry name" value="HTH-TYPE TRANSCRIPTIONAL REGULATOR EXSA"/>
    <property type="match status" value="1"/>
</dbReference>
<keyword evidence="7" id="KW-1185">Reference proteome</keyword>
<name>A0A316A8X1_9BACT</name>
<dbReference type="PANTHER" id="PTHR43280">
    <property type="entry name" value="ARAC-FAMILY TRANSCRIPTIONAL REGULATOR"/>
    <property type="match status" value="1"/>
</dbReference>
<dbReference type="Proteomes" id="UP000245880">
    <property type="component" value="Unassembled WGS sequence"/>
</dbReference>
<keyword evidence="3" id="KW-0804">Transcription</keyword>
<gene>
    <name evidence="6" type="ORF">CLV98_11926</name>
</gene>
<proteinExistence type="predicted"/>
<keyword evidence="4" id="KW-0812">Transmembrane</keyword>
<feature type="domain" description="HTH araC/xylS-type" evidence="5">
    <location>
        <begin position="87"/>
        <end position="196"/>
    </location>
</feature>
<dbReference type="PROSITE" id="PS01124">
    <property type="entry name" value="HTH_ARAC_FAMILY_2"/>
    <property type="match status" value="1"/>
</dbReference>
<sequence>MDNILEETAGVILFIILLYFIIIYLFYWKRQKKKSVQNEKWDIMSPTNLGNPAQMENEDQISNIDEECTRTLTAEVEENRLIPIQKEKLLLMKLDEFEQSGIFLENNFSLAIMATWMGINTKYLSYLIRNHRDTTFNNYINQLRIEYIVGMLKVDAKCRQYKISVLASMSGFSSHSHFATVFRAQTGESPSSFIGKLVEEEADWQ</sequence>